<dbReference type="PANTHER" id="PTHR30535:SF34">
    <property type="entry name" value="MOLYBDATE-BINDING PROTEIN MOLA"/>
    <property type="match status" value="1"/>
</dbReference>
<organism evidence="3 4">
    <name type="scientific">Pseudodesulfovibrio sediminis</name>
    <dbReference type="NCBI Taxonomy" id="2810563"/>
    <lineage>
        <taxon>Bacteria</taxon>
        <taxon>Pseudomonadati</taxon>
        <taxon>Thermodesulfobacteriota</taxon>
        <taxon>Desulfovibrionia</taxon>
        <taxon>Desulfovibrionales</taxon>
        <taxon>Desulfovibrionaceae</taxon>
    </lineage>
</organism>
<dbReference type="SUPFAM" id="SSF53807">
    <property type="entry name" value="Helical backbone' metal receptor"/>
    <property type="match status" value="1"/>
</dbReference>
<sequence length="353" mass="40782">MFQYPRTRSRTRCCLALWTTCVFLFVFATCAQARIIEDMTGREVEIPDTIQTIFPASPPVLYFLYALDSKKIAGLNFQFTAVEKGYLRKDFLELPVIGGWFGQGNTPNLENVMAVNPDFMLVWSWKQTALNQPMEETAEIINLPIVYLQLDTMEEYIRSFRFMGELLGCPERGNALADYTQQVLDGVRPVLQNLPEDEKLWVYYAEGPDGLKTECDQSPHAALIQMAGGRNIQHCVDSSTYGMETVSIEEVLDKNPEVILIRNKQFAEAIYKEKQWSLMRAVQNKRVYSIPAIPFNWFDRPPSFMRILGLQWLTNKLYPERYPKDMVKATREFYKLFLDVDLSDEDINSLLNP</sequence>
<dbReference type="EMBL" id="AP024485">
    <property type="protein sequence ID" value="BCS89926.1"/>
    <property type="molecule type" value="Genomic_DNA"/>
</dbReference>
<feature type="chain" id="PRO_5045153754" evidence="1">
    <location>
        <begin position="34"/>
        <end position="353"/>
    </location>
</feature>
<dbReference type="Gene3D" id="1.20.58.2180">
    <property type="match status" value="1"/>
</dbReference>
<name>A0ABM7P9X3_9BACT</name>
<dbReference type="Pfam" id="PF01497">
    <property type="entry name" value="Peripla_BP_2"/>
    <property type="match status" value="1"/>
</dbReference>
<dbReference type="Gene3D" id="3.40.50.1980">
    <property type="entry name" value="Nitrogenase molybdenum iron protein domain"/>
    <property type="match status" value="2"/>
</dbReference>
<reference evidence="3" key="1">
    <citation type="journal article" date="2022" name="Arch. Microbiol.">
        <title>Pseudodesulfovibrio sediminis sp. nov., a mesophilic and neutrophilic sulfate-reducing bacterium isolated from sediment of a brackish lake.</title>
        <authorList>
            <person name="Takahashi A."/>
            <person name="Kojima H."/>
            <person name="Watanabe M."/>
            <person name="Fukui M."/>
        </authorList>
    </citation>
    <scope>NUCLEOTIDE SEQUENCE</scope>
    <source>
        <strain evidence="3">SF6</strain>
    </source>
</reference>
<feature type="domain" description="Fe/B12 periplasmic-binding" evidence="2">
    <location>
        <begin position="52"/>
        <end position="321"/>
    </location>
</feature>
<dbReference type="InterPro" id="IPR050902">
    <property type="entry name" value="ABC_Transporter_SBP"/>
</dbReference>
<accession>A0ABM7P9X3</accession>
<evidence type="ECO:0000259" key="2">
    <source>
        <dbReference type="PROSITE" id="PS50983"/>
    </source>
</evidence>
<evidence type="ECO:0000313" key="3">
    <source>
        <dbReference type="EMBL" id="BCS89926.1"/>
    </source>
</evidence>
<feature type="signal peptide" evidence="1">
    <location>
        <begin position="1"/>
        <end position="33"/>
    </location>
</feature>
<evidence type="ECO:0000313" key="4">
    <source>
        <dbReference type="Proteomes" id="UP001053296"/>
    </source>
</evidence>
<protein>
    <submittedName>
        <fullName evidence="3">ABC transporter substrate-binding protein</fullName>
    </submittedName>
</protein>
<dbReference type="InterPro" id="IPR002491">
    <property type="entry name" value="ABC_transptr_periplasmic_BD"/>
</dbReference>
<dbReference type="Proteomes" id="UP001053296">
    <property type="component" value="Chromosome"/>
</dbReference>
<dbReference type="PANTHER" id="PTHR30535">
    <property type="entry name" value="VITAMIN B12-BINDING PROTEIN"/>
    <property type="match status" value="1"/>
</dbReference>
<gene>
    <name evidence="3" type="ORF">PSDVSF_31680</name>
</gene>
<keyword evidence="4" id="KW-1185">Reference proteome</keyword>
<evidence type="ECO:0000256" key="1">
    <source>
        <dbReference type="SAM" id="SignalP"/>
    </source>
</evidence>
<proteinExistence type="predicted"/>
<keyword evidence="1" id="KW-0732">Signal</keyword>
<dbReference type="PROSITE" id="PS50983">
    <property type="entry name" value="FE_B12_PBP"/>
    <property type="match status" value="1"/>
</dbReference>